<dbReference type="Pfam" id="PF00498">
    <property type="entry name" value="FHA"/>
    <property type="match status" value="1"/>
</dbReference>
<evidence type="ECO:0000256" key="4">
    <source>
        <dbReference type="PROSITE-ProRule" id="PRU10141"/>
    </source>
</evidence>
<dbReference type="SMART" id="SM00220">
    <property type="entry name" value="S_TKc"/>
    <property type="match status" value="1"/>
</dbReference>
<evidence type="ECO:0000259" key="7">
    <source>
        <dbReference type="PROSITE" id="PS50011"/>
    </source>
</evidence>
<dbReference type="GO" id="GO:0005524">
    <property type="term" value="F:ATP binding"/>
    <property type="evidence" value="ECO:0007669"/>
    <property type="project" value="UniProtKB-UniRule"/>
</dbReference>
<evidence type="ECO:0000256" key="1">
    <source>
        <dbReference type="ARBA" id="ARBA00005575"/>
    </source>
</evidence>
<keyword evidence="3 4" id="KW-0067">ATP-binding</keyword>
<feature type="chain" id="PRO_5041435763" description="Meiosis-specific serine/threonine-protein kinase MEK1" evidence="5">
    <location>
        <begin position="24"/>
        <end position="536"/>
    </location>
</feature>
<dbReference type="InterPro" id="IPR000253">
    <property type="entry name" value="FHA_dom"/>
</dbReference>
<evidence type="ECO:0000256" key="5">
    <source>
        <dbReference type="SAM" id="SignalP"/>
    </source>
</evidence>
<evidence type="ECO:0000256" key="2">
    <source>
        <dbReference type="ARBA" id="ARBA00022741"/>
    </source>
</evidence>
<dbReference type="PROSITE" id="PS50006">
    <property type="entry name" value="FHA_DOMAIN"/>
    <property type="match status" value="1"/>
</dbReference>
<dbReference type="InterPro" id="IPR011009">
    <property type="entry name" value="Kinase-like_dom_sf"/>
</dbReference>
<dbReference type="EMBL" id="OX365919">
    <property type="protein sequence ID" value="CAI4064910.1"/>
    <property type="molecule type" value="Genomic_DNA"/>
</dbReference>
<dbReference type="AlphaFoldDB" id="A0AA35JJZ8"/>
<comment type="similarity">
    <text evidence="1">Belongs to the protein kinase superfamily. CAMK Ser/Thr protein kinase family. CHEK2 subfamily.</text>
</comment>
<dbReference type="CDD" id="cd22670">
    <property type="entry name" value="FHA_MEK1-like"/>
    <property type="match status" value="1"/>
</dbReference>
<dbReference type="Pfam" id="PF00069">
    <property type="entry name" value="Pkinase"/>
    <property type="match status" value="1"/>
</dbReference>
<dbReference type="Gene3D" id="1.10.510.10">
    <property type="entry name" value="Transferase(Phosphotransferase) domain 1"/>
    <property type="match status" value="1"/>
</dbReference>
<evidence type="ECO:0000313" key="8">
    <source>
        <dbReference type="EMBL" id="CAI4064910.1"/>
    </source>
</evidence>
<sequence>MYKRGKNRLILWISSFLLNMCNSLFMIGREDNRESEGQMEPSGSYNLTTKDGLQMDMTGVAAAHLEVNVGGCHTEQVIPILKHQLVKVGRNNKECQLVLTHPSISSIHCVFWCVFFDEDSIPMFYVKDCSLNGTYLNGLLLKRDKTYLLNDCDTIELSRGNEENDNNKIQLVFMINDDLQSSMDPKLLDQMGFLREVDQWEITNRIVGNGTFGHVLITHNSKERNDDICYHPENYAVKIIKLKPNKFDKEAKILLRLDHPNIIKVYHTFCDRNNHLYIFQDLVPGGDLFSYLAKGDCLTSMSETESLIIVFQILQALNYLHDQGIVHRDLKLDNILLCTPEPCTRIVLADFGIAKDLNSNKERMHTVVGTPEYCAPEVGFRANRKAYQSFSRAATLEQRGYDSKCDLWSLGVITHIMLTGISPFYGDGSERSIIQNAKVGKLNFKLKQWDIVSDNAKGFVKELLQTDVTKRLNGKQSLEHIWIAKHLSQLERLYYKKILCNNEGPKLESITLDWKRKLPKSVVISQVVPKKKKVLK</sequence>
<evidence type="ECO:0000256" key="3">
    <source>
        <dbReference type="ARBA" id="ARBA00022840"/>
    </source>
</evidence>
<dbReference type="Gene3D" id="2.60.200.20">
    <property type="match status" value="1"/>
</dbReference>
<organism evidence="8 9">
    <name type="scientific">Saccharomyces uvarum</name>
    <name type="common">Yeast</name>
    <name type="synonym">Saccharomyces bayanus var. uvarum</name>
    <dbReference type="NCBI Taxonomy" id="230603"/>
    <lineage>
        <taxon>Eukaryota</taxon>
        <taxon>Fungi</taxon>
        <taxon>Dikarya</taxon>
        <taxon>Ascomycota</taxon>
        <taxon>Saccharomycotina</taxon>
        <taxon>Saccharomycetes</taxon>
        <taxon>Saccharomycetales</taxon>
        <taxon>Saccharomycetaceae</taxon>
        <taxon>Saccharomyces</taxon>
    </lineage>
</organism>
<dbReference type="Gene3D" id="3.30.200.20">
    <property type="entry name" value="Phosphorylase Kinase, domain 1"/>
    <property type="match status" value="1"/>
</dbReference>
<name>A0AA35JJZ8_SACUV</name>
<feature type="signal peptide" evidence="5">
    <location>
        <begin position="1"/>
        <end position="23"/>
    </location>
</feature>
<dbReference type="InterPro" id="IPR008271">
    <property type="entry name" value="Ser/Thr_kinase_AS"/>
</dbReference>
<reference evidence="8" key="1">
    <citation type="submission" date="2022-10" db="EMBL/GenBank/DDBJ databases">
        <authorList>
            <person name="Byrne P K."/>
        </authorList>
    </citation>
    <scope>NUCLEOTIDE SEQUENCE</scope>
    <source>
        <strain evidence="8">CBS7001</strain>
    </source>
</reference>
<evidence type="ECO:0000259" key="6">
    <source>
        <dbReference type="PROSITE" id="PS50006"/>
    </source>
</evidence>
<dbReference type="PROSITE" id="PS50011">
    <property type="entry name" value="PROTEIN_KINASE_DOM"/>
    <property type="match status" value="1"/>
</dbReference>
<dbReference type="GO" id="GO:0004672">
    <property type="term" value="F:protein kinase activity"/>
    <property type="evidence" value="ECO:0007669"/>
    <property type="project" value="InterPro"/>
</dbReference>
<protein>
    <recommendedName>
        <fullName evidence="10">Meiosis-specific serine/threonine-protein kinase MEK1</fullName>
    </recommendedName>
</protein>
<evidence type="ECO:0008006" key="10">
    <source>
        <dbReference type="Google" id="ProtNLM"/>
    </source>
</evidence>
<dbReference type="InterPro" id="IPR000719">
    <property type="entry name" value="Prot_kinase_dom"/>
</dbReference>
<dbReference type="CDD" id="cd05117">
    <property type="entry name" value="STKc_CAMK"/>
    <property type="match status" value="1"/>
</dbReference>
<proteinExistence type="inferred from homology"/>
<feature type="domain" description="Protein kinase" evidence="7">
    <location>
        <begin position="201"/>
        <end position="483"/>
    </location>
</feature>
<dbReference type="SUPFAM" id="SSF56112">
    <property type="entry name" value="Protein kinase-like (PK-like)"/>
    <property type="match status" value="1"/>
</dbReference>
<keyword evidence="5" id="KW-0732">Signal</keyword>
<dbReference type="PROSITE" id="PS00108">
    <property type="entry name" value="PROTEIN_KINASE_ST"/>
    <property type="match status" value="1"/>
</dbReference>
<feature type="domain" description="FHA" evidence="6">
    <location>
        <begin position="86"/>
        <end position="141"/>
    </location>
</feature>
<dbReference type="PANTHER" id="PTHR24347">
    <property type="entry name" value="SERINE/THREONINE-PROTEIN KINASE"/>
    <property type="match status" value="1"/>
</dbReference>
<evidence type="ECO:0000313" key="9">
    <source>
        <dbReference type="Proteomes" id="UP001162090"/>
    </source>
</evidence>
<dbReference type="FunFam" id="1.10.510.10:FF:001021">
    <property type="entry name" value="Serine/threonine protein kinase"/>
    <property type="match status" value="1"/>
</dbReference>
<dbReference type="InterPro" id="IPR008984">
    <property type="entry name" value="SMAD_FHA_dom_sf"/>
</dbReference>
<accession>A0AA35JJZ8</accession>
<dbReference type="InterPro" id="IPR017441">
    <property type="entry name" value="Protein_kinase_ATP_BS"/>
</dbReference>
<dbReference type="SMART" id="SM00240">
    <property type="entry name" value="FHA"/>
    <property type="match status" value="1"/>
</dbReference>
<keyword evidence="2 4" id="KW-0547">Nucleotide-binding</keyword>
<gene>
    <name evidence="8" type="primary">SUVC08G3750</name>
    <name evidence="8" type="ORF">SUVC_08G3750</name>
</gene>
<dbReference type="SUPFAM" id="SSF49879">
    <property type="entry name" value="SMAD/FHA domain"/>
    <property type="match status" value="1"/>
</dbReference>
<dbReference type="PROSITE" id="PS00107">
    <property type="entry name" value="PROTEIN_KINASE_ATP"/>
    <property type="match status" value="1"/>
</dbReference>
<feature type="binding site" evidence="4">
    <location>
        <position position="238"/>
    </location>
    <ligand>
        <name>ATP</name>
        <dbReference type="ChEBI" id="CHEBI:30616"/>
    </ligand>
</feature>
<dbReference type="Proteomes" id="UP001162090">
    <property type="component" value="Chromosome 8"/>
</dbReference>